<evidence type="ECO:0000256" key="8">
    <source>
        <dbReference type="SAM" id="Phobius"/>
    </source>
</evidence>
<feature type="transmembrane region" description="Helical" evidence="8">
    <location>
        <begin position="168"/>
        <end position="190"/>
    </location>
</feature>
<keyword evidence="3 8" id="KW-0812">Transmembrane</keyword>
<feature type="coiled-coil region" evidence="6">
    <location>
        <begin position="351"/>
        <end position="381"/>
    </location>
</feature>
<dbReference type="Pfam" id="PF08395">
    <property type="entry name" value="7tm_7"/>
    <property type="match status" value="1"/>
</dbReference>
<accession>A0A4Y2NHU7</accession>
<dbReference type="EMBL" id="BGPR01009146">
    <property type="protein sequence ID" value="GBN38249.1"/>
    <property type="molecule type" value="Genomic_DNA"/>
</dbReference>
<keyword evidence="2" id="KW-1003">Cell membrane</keyword>
<reference evidence="9 10" key="1">
    <citation type="journal article" date="2019" name="Sci. Rep.">
        <title>Orb-weaving spider Araneus ventricosus genome elucidates the spidroin gene catalogue.</title>
        <authorList>
            <person name="Kono N."/>
            <person name="Nakamura H."/>
            <person name="Ohtoshi R."/>
            <person name="Moran D.A.P."/>
            <person name="Shinohara A."/>
            <person name="Yoshida Y."/>
            <person name="Fujiwara M."/>
            <person name="Mori M."/>
            <person name="Tomita M."/>
            <person name="Arakawa K."/>
        </authorList>
    </citation>
    <scope>NUCLEOTIDE SEQUENCE [LARGE SCALE GENOMIC DNA]</scope>
</reference>
<proteinExistence type="predicted"/>
<evidence type="ECO:0000256" key="2">
    <source>
        <dbReference type="ARBA" id="ARBA00022475"/>
    </source>
</evidence>
<feature type="transmembrane region" description="Helical" evidence="8">
    <location>
        <begin position="91"/>
        <end position="113"/>
    </location>
</feature>
<sequence length="421" mass="49430">MRDGNMKKSKNHPKKSQKSKIRSHASPKTAQNIFHTEEKEKAKIMLANSLVGEFKFIFILLRLMAINVREPIITSWRDVSNRIFKTFGASILKLLVFIIFGVKMSIQTFYLIFAEDKTNEFTISFQSVLKMMAYISTYRKRREMFRMTKHLNQLFQVLPCKTLREQKYVFVMYLILSLCFLISWTLRVYFIDTNKIKMENYFLKKNSTTESRDLPSSIFIWSIEASELLFYLITRVIISLFSTYYIFTCRLIRVLLQRLLDEIHNTKKPEILQKYLELHEEIMKSFCNFDTHFSFLAFILVTLCMINLFRAGYALAFFIKKQDMEFYALICALIFYLSVQIILMISGIKTNESAKNVRNNIQNLLKKLRKNSAEISKLDADLRPAPTLSLWKMYEFDRSLITASVGTVLTYGILLGTLGKN</sequence>
<evidence type="ECO:0000256" key="6">
    <source>
        <dbReference type="SAM" id="Coils"/>
    </source>
</evidence>
<feature type="transmembrane region" description="Helical" evidence="8">
    <location>
        <begin position="228"/>
        <end position="247"/>
    </location>
</feature>
<evidence type="ECO:0000313" key="9">
    <source>
        <dbReference type="EMBL" id="GBN38249.1"/>
    </source>
</evidence>
<comment type="subcellular location">
    <subcellularLocation>
        <location evidence="1">Cell membrane</location>
        <topology evidence="1">Multi-pass membrane protein</topology>
    </subcellularLocation>
</comment>
<keyword evidence="6" id="KW-0175">Coiled coil</keyword>
<dbReference type="GO" id="GO:0005886">
    <property type="term" value="C:plasma membrane"/>
    <property type="evidence" value="ECO:0007669"/>
    <property type="project" value="UniProtKB-SubCell"/>
</dbReference>
<protein>
    <recommendedName>
        <fullName evidence="11">Gustatory receptor</fullName>
    </recommendedName>
</protein>
<dbReference type="Proteomes" id="UP000499080">
    <property type="component" value="Unassembled WGS sequence"/>
</dbReference>
<keyword evidence="10" id="KW-1185">Reference proteome</keyword>
<feature type="transmembrane region" description="Helical" evidence="8">
    <location>
        <begin position="293"/>
        <end position="319"/>
    </location>
</feature>
<feature type="region of interest" description="Disordered" evidence="7">
    <location>
        <begin position="1"/>
        <end position="32"/>
    </location>
</feature>
<evidence type="ECO:0000256" key="4">
    <source>
        <dbReference type="ARBA" id="ARBA00022989"/>
    </source>
</evidence>
<keyword evidence="4 8" id="KW-1133">Transmembrane helix</keyword>
<evidence type="ECO:0000313" key="10">
    <source>
        <dbReference type="Proteomes" id="UP000499080"/>
    </source>
</evidence>
<keyword evidence="5 8" id="KW-0472">Membrane</keyword>
<evidence type="ECO:0008006" key="11">
    <source>
        <dbReference type="Google" id="ProtNLM"/>
    </source>
</evidence>
<evidence type="ECO:0000256" key="5">
    <source>
        <dbReference type="ARBA" id="ARBA00023136"/>
    </source>
</evidence>
<evidence type="ECO:0000256" key="1">
    <source>
        <dbReference type="ARBA" id="ARBA00004651"/>
    </source>
</evidence>
<dbReference type="AlphaFoldDB" id="A0A4Y2NHU7"/>
<feature type="transmembrane region" description="Helical" evidence="8">
    <location>
        <begin position="400"/>
        <end position="418"/>
    </location>
</feature>
<feature type="compositionally biased region" description="Basic residues" evidence="7">
    <location>
        <begin position="7"/>
        <end position="25"/>
    </location>
</feature>
<gene>
    <name evidence="9" type="ORF">AVEN_206490_1</name>
</gene>
<dbReference type="InterPro" id="IPR013604">
    <property type="entry name" value="7TM_chemorcpt"/>
</dbReference>
<dbReference type="GO" id="GO:0050909">
    <property type="term" value="P:sensory perception of taste"/>
    <property type="evidence" value="ECO:0007669"/>
    <property type="project" value="InterPro"/>
</dbReference>
<evidence type="ECO:0000256" key="7">
    <source>
        <dbReference type="SAM" id="MobiDB-lite"/>
    </source>
</evidence>
<comment type="caution">
    <text evidence="9">The sequence shown here is derived from an EMBL/GenBank/DDBJ whole genome shotgun (WGS) entry which is preliminary data.</text>
</comment>
<feature type="transmembrane region" description="Helical" evidence="8">
    <location>
        <begin position="326"/>
        <end position="348"/>
    </location>
</feature>
<name>A0A4Y2NHU7_ARAVE</name>
<evidence type="ECO:0000256" key="3">
    <source>
        <dbReference type="ARBA" id="ARBA00022692"/>
    </source>
</evidence>
<organism evidence="9 10">
    <name type="scientific">Araneus ventricosus</name>
    <name type="common">Orbweaver spider</name>
    <name type="synonym">Epeira ventricosa</name>
    <dbReference type="NCBI Taxonomy" id="182803"/>
    <lineage>
        <taxon>Eukaryota</taxon>
        <taxon>Metazoa</taxon>
        <taxon>Ecdysozoa</taxon>
        <taxon>Arthropoda</taxon>
        <taxon>Chelicerata</taxon>
        <taxon>Arachnida</taxon>
        <taxon>Araneae</taxon>
        <taxon>Araneomorphae</taxon>
        <taxon>Entelegynae</taxon>
        <taxon>Araneoidea</taxon>
        <taxon>Araneidae</taxon>
        <taxon>Araneus</taxon>
    </lineage>
</organism>